<reference evidence="9 10" key="1">
    <citation type="submission" date="2016-11" db="EMBL/GenBank/DDBJ databases">
        <authorList>
            <person name="Jaros S."/>
            <person name="Januszkiewicz K."/>
            <person name="Wedrychowicz H."/>
        </authorList>
    </citation>
    <scope>NUCLEOTIDE SEQUENCE [LARGE SCALE GENOMIC DNA]</scope>
    <source>
        <strain evidence="9 10">DSM 3090</strain>
    </source>
</reference>
<dbReference type="InterPro" id="IPR007227">
    <property type="entry name" value="Cell_shape_determining_MreD"/>
</dbReference>
<evidence type="ECO:0000256" key="6">
    <source>
        <dbReference type="ARBA" id="ARBA00022989"/>
    </source>
</evidence>
<evidence type="ECO:0000313" key="10">
    <source>
        <dbReference type="Proteomes" id="UP000183952"/>
    </source>
</evidence>
<feature type="transmembrane region" description="Helical" evidence="8">
    <location>
        <begin position="129"/>
        <end position="148"/>
    </location>
</feature>
<dbReference type="NCBIfam" id="TIGR03426">
    <property type="entry name" value="shape_MreD"/>
    <property type="match status" value="1"/>
</dbReference>
<feature type="transmembrane region" description="Helical" evidence="8">
    <location>
        <begin position="6"/>
        <end position="22"/>
    </location>
</feature>
<proteinExistence type="inferred from homology"/>
<keyword evidence="4 8" id="KW-0812">Transmembrane</keyword>
<evidence type="ECO:0000256" key="2">
    <source>
        <dbReference type="ARBA" id="ARBA00007776"/>
    </source>
</evidence>
<protein>
    <submittedName>
        <fullName evidence="9">Rod shape-determining protein MreD</fullName>
    </submittedName>
</protein>
<evidence type="ECO:0000256" key="4">
    <source>
        <dbReference type="ARBA" id="ARBA00022692"/>
    </source>
</evidence>
<dbReference type="GO" id="GO:0005886">
    <property type="term" value="C:plasma membrane"/>
    <property type="evidence" value="ECO:0007669"/>
    <property type="project" value="UniProtKB-SubCell"/>
</dbReference>
<dbReference type="STRING" id="1121331.SAMN02745248_00225"/>
<feature type="transmembrane region" description="Helical" evidence="8">
    <location>
        <begin position="29"/>
        <end position="45"/>
    </location>
</feature>
<accession>A0A1M6JKH9</accession>
<dbReference type="EMBL" id="FRAD01000003">
    <property type="protein sequence ID" value="SHJ47165.1"/>
    <property type="molecule type" value="Genomic_DNA"/>
</dbReference>
<evidence type="ECO:0000256" key="5">
    <source>
        <dbReference type="ARBA" id="ARBA00022960"/>
    </source>
</evidence>
<dbReference type="Proteomes" id="UP000183952">
    <property type="component" value="Unassembled WGS sequence"/>
</dbReference>
<sequence>MKKNIIIVFIMVLLLIVDNSILPFLSIRGYYPSLLLVFTIFIALLSEKNEAVLFGVSSGILQDIYFNGIMGINGISNLLICLLSYYVGRSIFKEKYVMPTLTCLILSLIKGCIVFLIGMAVGMKVQYKNIFVVALYNYVIALATYKLIYKLYIVKSEKNYWKY</sequence>
<dbReference type="OrthoDB" id="9796616at2"/>
<dbReference type="Pfam" id="PF04093">
    <property type="entry name" value="MreD"/>
    <property type="match status" value="1"/>
</dbReference>
<name>A0A1M6JKH9_9CLOT</name>
<evidence type="ECO:0000256" key="8">
    <source>
        <dbReference type="SAM" id="Phobius"/>
    </source>
</evidence>
<feature type="transmembrane region" description="Helical" evidence="8">
    <location>
        <begin position="100"/>
        <end position="123"/>
    </location>
</feature>
<keyword evidence="10" id="KW-1185">Reference proteome</keyword>
<feature type="transmembrane region" description="Helical" evidence="8">
    <location>
        <begin position="65"/>
        <end position="88"/>
    </location>
</feature>
<keyword evidence="3" id="KW-1003">Cell membrane</keyword>
<dbReference type="RefSeq" id="WP_072901369.1">
    <property type="nucleotide sequence ID" value="NZ_FRAD01000003.1"/>
</dbReference>
<dbReference type="InterPro" id="IPR017225">
    <property type="entry name" value="Cell_shape_determin_MreD_prd"/>
</dbReference>
<evidence type="ECO:0000256" key="3">
    <source>
        <dbReference type="ARBA" id="ARBA00022475"/>
    </source>
</evidence>
<dbReference type="PIRSF" id="PIRSF037497">
    <property type="entry name" value="MreD_Clostridium/Treponema_prd"/>
    <property type="match status" value="1"/>
</dbReference>
<comment type="subcellular location">
    <subcellularLocation>
        <location evidence="1">Cell membrane</location>
        <topology evidence="1">Multi-pass membrane protein</topology>
    </subcellularLocation>
</comment>
<evidence type="ECO:0000313" key="9">
    <source>
        <dbReference type="EMBL" id="SHJ47165.1"/>
    </source>
</evidence>
<organism evidence="9 10">
    <name type="scientific">Hathewaya proteolytica DSM 3090</name>
    <dbReference type="NCBI Taxonomy" id="1121331"/>
    <lineage>
        <taxon>Bacteria</taxon>
        <taxon>Bacillati</taxon>
        <taxon>Bacillota</taxon>
        <taxon>Clostridia</taxon>
        <taxon>Eubacteriales</taxon>
        <taxon>Clostridiaceae</taxon>
        <taxon>Hathewaya</taxon>
    </lineage>
</organism>
<keyword evidence="7 8" id="KW-0472">Membrane</keyword>
<keyword evidence="5" id="KW-0133">Cell shape</keyword>
<evidence type="ECO:0000256" key="7">
    <source>
        <dbReference type="ARBA" id="ARBA00023136"/>
    </source>
</evidence>
<gene>
    <name evidence="9" type="ORF">SAMN02745248_00225</name>
</gene>
<dbReference type="AlphaFoldDB" id="A0A1M6JKH9"/>
<evidence type="ECO:0000256" key="1">
    <source>
        <dbReference type="ARBA" id="ARBA00004651"/>
    </source>
</evidence>
<comment type="similarity">
    <text evidence="2">Belongs to the MreD family.</text>
</comment>
<dbReference type="GO" id="GO:0008360">
    <property type="term" value="P:regulation of cell shape"/>
    <property type="evidence" value="ECO:0007669"/>
    <property type="project" value="UniProtKB-KW"/>
</dbReference>
<keyword evidence="6 8" id="KW-1133">Transmembrane helix</keyword>